<feature type="repeat" description="WD" evidence="12">
    <location>
        <begin position="180"/>
        <end position="221"/>
    </location>
</feature>
<dbReference type="InterPro" id="IPR028021">
    <property type="entry name" value="Katanin_C-terminal"/>
</dbReference>
<evidence type="ECO:0000256" key="6">
    <source>
        <dbReference type="ARBA" id="ARBA00022737"/>
    </source>
</evidence>
<dbReference type="InterPro" id="IPR020472">
    <property type="entry name" value="WD40_PAC1"/>
</dbReference>
<evidence type="ECO:0000256" key="13">
    <source>
        <dbReference type="SAM" id="MobiDB-lite"/>
    </source>
</evidence>
<dbReference type="InterPro" id="IPR036322">
    <property type="entry name" value="WD40_repeat_dom_sf"/>
</dbReference>
<feature type="compositionally biased region" description="Polar residues" evidence="13">
    <location>
        <begin position="379"/>
        <end position="389"/>
    </location>
</feature>
<keyword evidence="5 11" id="KW-0493">Microtubule</keyword>
<dbReference type="SMART" id="SM00320">
    <property type="entry name" value="WD40"/>
    <property type="match status" value="6"/>
</dbReference>
<dbReference type="EMBL" id="JAUJYO010000011">
    <property type="protein sequence ID" value="KAK1304808.1"/>
    <property type="molecule type" value="Genomic_DNA"/>
</dbReference>
<keyword evidence="2 11" id="KW-0963">Cytoplasm</keyword>
<dbReference type="InterPro" id="IPR001680">
    <property type="entry name" value="WD40_rpt"/>
</dbReference>
<dbReference type="PROSITE" id="PS50294">
    <property type="entry name" value="WD_REPEATS_REGION"/>
    <property type="match status" value="4"/>
</dbReference>
<comment type="caution">
    <text evidence="15">The sequence shown here is derived from an EMBL/GenBank/DDBJ whole genome shotgun (WGS) entry which is preliminary data.</text>
</comment>
<evidence type="ECO:0000256" key="1">
    <source>
        <dbReference type="ARBA" id="ARBA00004186"/>
    </source>
</evidence>
<dbReference type="PRINTS" id="PR00320">
    <property type="entry name" value="GPROTEINBRPT"/>
</dbReference>
<keyword evidence="16" id="KW-1185">Reference proteome</keyword>
<evidence type="ECO:0000313" key="15">
    <source>
        <dbReference type="EMBL" id="KAK1304808.1"/>
    </source>
</evidence>
<feature type="repeat" description="WD" evidence="12">
    <location>
        <begin position="96"/>
        <end position="137"/>
    </location>
</feature>
<comment type="function">
    <text evidence="10">Participates in a complex which severs microtubules in an ATP-dependent manner. May act to target the enzymatic subunit of this complex to sites of action such as the centrosome. Microtubule severing may promote rapid reorganization of cellular microtubule arrays and the release of microtubules from the centrosome following nucleation.</text>
</comment>
<dbReference type="SUPFAM" id="SSF50978">
    <property type="entry name" value="WD40 repeat-like"/>
    <property type="match status" value="1"/>
</dbReference>
<comment type="similarity">
    <text evidence="11">Belongs to the WD repeat KATNB1 family.</text>
</comment>
<evidence type="ECO:0000256" key="12">
    <source>
        <dbReference type="PROSITE-ProRule" id="PRU00221"/>
    </source>
</evidence>
<dbReference type="Pfam" id="PF13925">
    <property type="entry name" value="Katanin_con80"/>
    <property type="match status" value="1"/>
</dbReference>
<dbReference type="PANTHER" id="PTHR19845:SF15">
    <property type="entry name" value="KATANIN P80 WD40 REPEAT-CONTAINING SUBUNIT B1 HOMOLOG KTN80.2"/>
    <property type="match status" value="1"/>
</dbReference>
<dbReference type="GO" id="GO:0005819">
    <property type="term" value="C:spindle"/>
    <property type="evidence" value="ECO:0007669"/>
    <property type="project" value="UniProtKB-SubCell"/>
</dbReference>
<dbReference type="GO" id="GO:0007019">
    <property type="term" value="P:microtubule depolymerization"/>
    <property type="evidence" value="ECO:0007669"/>
    <property type="project" value="TreeGrafter"/>
</dbReference>
<evidence type="ECO:0000256" key="9">
    <source>
        <dbReference type="ARBA" id="ARBA00023306"/>
    </source>
</evidence>
<dbReference type="InterPro" id="IPR019775">
    <property type="entry name" value="WD40_repeat_CS"/>
</dbReference>
<dbReference type="GO" id="GO:0005737">
    <property type="term" value="C:cytoplasm"/>
    <property type="evidence" value="ECO:0007669"/>
    <property type="project" value="UniProtKB-UniRule"/>
</dbReference>
<reference evidence="15" key="2">
    <citation type="submission" date="2023-06" db="EMBL/GenBank/DDBJ databases">
        <authorList>
            <person name="Ma L."/>
            <person name="Liu K.-W."/>
            <person name="Li Z."/>
            <person name="Hsiao Y.-Y."/>
            <person name="Qi Y."/>
            <person name="Fu T."/>
            <person name="Tang G."/>
            <person name="Zhang D."/>
            <person name="Sun W.-H."/>
            <person name="Liu D.-K."/>
            <person name="Li Y."/>
            <person name="Chen G.-Z."/>
            <person name="Liu X.-D."/>
            <person name="Liao X.-Y."/>
            <person name="Jiang Y.-T."/>
            <person name="Yu X."/>
            <person name="Hao Y."/>
            <person name="Huang J."/>
            <person name="Zhao X.-W."/>
            <person name="Ke S."/>
            <person name="Chen Y.-Y."/>
            <person name="Wu W.-L."/>
            <person name="Hsu J.-L."/>
            <person name="Lin Y.-F."/>
            <person name="Huang M.-D."/>
            <person name="Li C.-Y."/>
            <person name="Huang L."/>
            <person name="Wang Z.-W."/>
            <person name="Zhao X."/>
            <person name="Zhong W.-Y."/>
            <person name="Peng D.-H."/>
            <person name="Ahmad S."/>
            <person name="Lan S."/>
            <person name="Zhang J.-S."/>
            <person name="Tsai W.-C."/>
            <person name="Van De Peer Y."/>
            <person name="Liu Z.-J."/>
        </authorList>
    </citation>
    <scope>NUCLEOTIDE SEQUENCE</scope>
    <source>
        <strain evidence="15">CP</strain>
        <tissue evidence="15">Leaves</tissue>
    </source>
</reference>
<dbReference type="HAMAP" id="MF_03022">
    <property type="entry name" value="Katanin_p80_B1"/>
    <property type="match status" value="1"/>
</dbReference>
<evidence type="ECO:0000256" key="2">
    <source>
        <dbReference type="ARBA" id="ARBA00022490"/>
    </source>
</evidence>
<keyword evidence="3 12" id="KW-0853">WD repeat</keyword>
<evidence type="ECO:0000256" key="10">
    <source>
        <dbReference type="ARBA" id="ARBA00057470"/>
    </source>
</evidence>
<dbReference type="PROSITE" id="PS00678">
    <property type="entry name" value="WD_REPEATS_1"/>
    <property type="match status" value="2"/>
</dbReference>
<feature type="compositionally biased region" description="Basic and acidic residues" evidence="13">
    <location>
        <begin position="459"/>
        <end position="469"/>
    </location>
</feature>
<protein>
    <recommendedName>
        <fullName evidence="11">Katanin p80 WD40 repeat-containing subunit B1 homolog</fullName>
    </recommendedName>
</protein>
<feature type="repeat" description="WD" evidence="12">
    <location>
        <begin position="138"/>
        <end position="179"/>
    </location>
</feature>
<dbReference type="GO" id="GO:0008352">
    <property type="term" value="C:katanin complex"/>
    <property type="evidence" value="ECO:0007669"/>
    <property type="project" value="InterPro"/>
</dbReference>
<evidence type="ECO:0000256" key="11">
    <source>
        <dbReference type="HAMAP-Rule" id="MF_03022"/>
    </source>
</evidence>
<name>A0AAV9DXE9_ACOCL</name>
<keyword evidence="9" id="KW-0131">Cell cycle</keyword>
<gene>
    <name evidence="15" type="ORF">QJS10_CPB11g00950</name>
</gene>
<evidence type="ECO:0000256" key="7">
    <source>
        <dbReference type="ARBA" id="ARBA00022776"/>
    </source>
</evidence>
<evidence type="ECO:0000313" key="16">
    <source>
        <dbReference type="Proteomes" id="UP001180020"/>
    </source>
</evidence>
<dbReference type="InterPro" id="IPR015943">
    <property type="entry name" value="WD40/YVTN_repeat-like_dom_sf"/>
</dbReference>
<accession>A0AAV9DXE9</accession>
<evidence type="ECO:0000256" key="8">
    <source>
        <dbReference type="ARBA" id="ARBA00023212"/>
    </source>
</evidence>
<sequence length="812" mass="89427">MSRRGSKMQEFIAHASNVNCLSIGKKSRRVFVTGGDDRKVNLWAVGRTTPLLCLSGHTSPVKSVTYDSEEVLVVAGASSGTIKLWDLEESKIVRTLTGHRANCSSVEFHPFGEFFASGSTDTDLKIWDIRKKTCIHTYEGHSQGITTIRFTPDGRWVVSCGEDNIVKVWDLTAGRLLHEFKSHEGVVRCIDFHPHEFLMATGSADKTVKFWDLETFEQIGSSVPEASGVCSITFHPDGKTLFCGFEESLKVFSWEPIRCHDAVDMGWSHLGDLCIHEGQLLGCSYHQNSVAMWVSDISLIGPYASGIIPRSNCIMDPESNYGENPPVMQLGTGTKSNMTLPSAPKLHEYKAEDETKSPQLTSSKSNPNIRVDSVHRVASPSSVGSQASKATEDGPKNGRGVGPNFTLEDLSLRSSKFQRSRSLTQKDRLINERARNNRQPISRPVAVPVVVPRDRLESGNAFSHKDEPSSAKSVTHATRLPKPANVQKLSPVRQMVGTKSELLSSSANVFDAGFCVNHLSRSMVNNETAELSEDNHGSKRNATGKMERIQSPDPPLSFHHENCVESSLSSQQPSPVKYVKGVAVVLGRTRSLVESWERRERCKSSEAVSINSVDNLISESGDLSPTVQRLDQTSKRNGTADNEHGIKILMEKHDAVLNVLKSRVTKLQVVRHCWEQSGVKGAITAVVKLPDHAVQVDLISVLLEKIDSITLDVFNCLLPLLRGLLDSNTERHISISLEMLLKLVKIFGPVISSTTSASLSVGVDLQAEQRRDLCSQCFAQFQKIKQNLQSLIRRGGSVEKLGRELNLVLQGL</sequence>
<evidence type="ECO:0000256" key="4">
    <source>
        <dbReference type="ARBA" id="ARBA00022618"/>
    </source>
</evidence>
<feature type="repeat" description="WD" evidence="12">
    <location>
        <begin position="54"/>
        <end position="95"/>
    </location>
</feature>
<dbReference type="AlphaFoldDB" id="A0AAV9DXE9"/>
<dbReference type="GO" id="GO:0051301">
    <property type="term" value="P:cell division"/>
    <property type="evidence" value="ECO:0007669"/>
    <property type="project" value="UniProtKB-KW"/>
</dbReference>
<feature type="compositionally biased region" description="Polar residues" evidence="13">
    <location>
        <begin position="357"/>
        <end position="368"/>
    </location>
</feature>
<keyword evidence="4" id="KW-0132">Cell division</keyword>
<comment type="subcellular location">
    <subcellularLocation>
        <location evidence="1">Cytoplasm</location>
        <location evidence="1">Cytoskeleton</location>
        <location evidence="1">Spindle</location>
    </subcellularLocation>
</comment>
<feature type="domain" description="Katanin p80 subunit C-terminal" evidence="14">
    <location>
        <begin position="652"/>
        <end position="808"/>
    </location>
</feature>
<dbReference type="GO" id="GO:0051013">
    <property type="term" value="P:microtubule severing"/>
    <property type="evidence" value="ECO:0007669"/>
    <property type="project" value="UniProtKB-UniRule"/>
</dbReference>
<keyword evidence="8 11" id="KW-0206">Cytoskeleton</keyword>
<evidence type="ECO:0000256" key="5">
    <source>
        <dbReference type="ARBA" id="ARBA00022701"/>
    </source>
</evidence>
<organism evidence="15 16">
    <name type="scientific">Acorus calamus</name>
    <name type="common">Sweet flag</name>
    <dbReference type="NCBI Taxonomy" id="4465"/>
    <lineage>
        <taxon>Eukaryota</taxon>
        <taxon>Viridiplantae</taxon>
        <taxon>Streptophyta</taxon>
        <taxon>Embryophyta</taxon>
        <taxon>Tracheophyta</taxon>
        <taxon>Spermatophyta</taxon>
        <taxon>Magnoliopsida</taxon>
        <taxon>Liliopsida</taxon>
        <taxon>Acoraceae</taxon>
        <taxon>Acorus</taxon>
    </lineage>
</organism>
<dbReference type="InterPro" id="IPR026962">
    <property type="entry name" value="KTNB1"/>
</dbReference>
<dbReference type="Pfam" id="PF00400">
    <property type="entry name" value="WD40"/>
    <property type="match status" value="6"/>
</dbReference>
<dbReference type="PROSITE" id="PS50082">
    <property type="entry name" value="WD_REPEATS_2"/>
    <property type="match status" value="5"/>
</dbReference>
<keyword evidence="6" id="KW-0677">Repeat</keyword>
<dbReference type="Proteomes" id="UP001180020">
    <property type="component" value="Unassembled WGS sequence"/>
</dbReference>
<feature type="region of interest" description="Disordered" evidence="13">
    <location>
        <begin position="459"/>
        <end position="480"/>
    </location>
</feature>
<reference evidence="15" key="1">
    <citation type="journal article" date="2023" name="Nat. Commun.">
        <title>Diploid and tetraploid genomes of Acorus and the evolution of monocots.</title>
        <authorList>
            <person name="Ma L."/>
            <person name="Liu K.W."/>
            <person name="Li Z."/>
            <person name="Hsiao Y.Y."/>
            <person name="Qi Y."/>
            <person name="Fu T."/>
            <person name="Tang G.D."/>
            <person name="Zhang D."/>
            <person name="Sun W.H."/>
            <person name="Liu D.K."/>
            <person name="Li Y."/>
            <person name="Chen G.Z."/>
            <person name="Liu X.D."/>
            <person name="Liao X.Y."/>
            <person name="Jiang Y.T."/>
            <person name="Yu X."/>
            <person name="Hao Y."/>
            <person name="Huang J."/>
            <person name="Zhao X.W."/>
            <person name="Ke S."/>
            <person name="Chen Y.Y."/>
            <person name="Wu W.L."/>
            <person name="Hsu J.L."/>
            <person name="Lin Y.F."/>
            <person name="Huang M.D."/>
            <person name="Li C.Y."/>
            <person name="Huang L."/>
            <person name="Wang Z.W."/>
            <person name="Zhao X."/>
            <person name="Zhong W.Y."/>
            <person name="Peng D.H."/>
            <person name="Ahmad S."/>
            <person name="Lan S."/>
            <person name="Zhang J.S."/>
            <person name="Tsai W.C."/>
            <person name="Van de Peer Y."/>
            <person name="Liu Z.J."/>
        </authorList>
    </citation>
    <scope>NUCLEOTIDE SEQUENCE</scope>
    <source>
        <strain evidence="15">CP</strain>
    </source>
</reference>
<dbReference type="GO" id="GO:0008017">
    <property type="term" value="F:microtubule binding"/>
    <property type="evidence" value="ECO:0007669"/>
    <property type="project" value="UniProtKB-UniRule"/>
</dbReference>
<dbReference type="FunFam" id="2.130.10.10:FF:000846">
    <property type="entry name" value="Katanin p80 WD40 repeat-containing subunit B1 homolog"/>
    <property type="match status" value="1"/>
</dbReference>
<comment type="function">
    <text evidence="11">May participate in a complex which severs microtubules in an ATP-dependent manner. Microtubule severing may promote rapid reorganization of cellular microtubule arrays.</text>
</comment>
<evidence type="ECO:0000259" key="14">
    <source>
        <dbReference type="Pfam" id="PF13925"/>
    </source>
</evidence>
<feature type="repeat" description="WD" evidence="12">
    <location>
        <begin position="11"/>
        <end position="43"/>
    </location>
</feature>
<proteinExistence type="inferred from homology"/>
<evidence type="ECO:0000256" key="3">
    <source>
        <dbReference type="ARBA" id="ARBA00022574"/>
    </source>
</evidence>
<keyword evidence="7" id="KW-0498">Mitosis</keyword>
<dbReference type="PANTHER" id="PTHR19845">
    <property type="entry name" value="KATANIN P80 SUBUNIT"/>
    <property type="match status" value="1"/>
</dbReference>
<dbReference type="CDD" id="cd00200">
    <property type="entry name" value="WD40"/>
    <property type="match status" value="1"/>
</dbReference>
<dbReference type="GO" id="GO:0005874">
    <property type="term" value="C:microtubule"/>
    <property type="evidence" value="ECO:0007669"/>
    <property type="project" value="UniProtKB-KW"/>
</dbReference>
<dbReference type="Gene3D" id="2.130.10.10">
    <property type="entry name" value="YVTN repeat-like/Quinoprotein amine dehydrogenase"/>
    <property type="match status" value="2"/>
</dbReference>
<feature type="region of interest" description="Disordered" evidence="13">
    <location>
        <begin position="351"/>
        <end position="407"/>
    </location>
</feature>